<organism evidence="2 3">
    <name type="scientific">Micromonospora tarensis</name>
    <dbReference type="NCBI Taxonomy" id="2806100"/>
    <lineage>
        <taxon>Bacteria</taxon>
        <taxon>Bacillati</taxon>
        <taxon>Actinomycetota</taxon>
        <taxon>Actinomycetes</taxon>
        <taxon>Micromonosporales</taxon>
        <taxon>Micromonosporaceae</taxon>
        <taxon>Micromonospora</taxon>
    </lineage>
</organism>
<name>A0ABS1YCP9_9ACTN</name>
<feature type="transmembrane region" description="Helical" evidence="1">
    <location>
        <begin position="26"/>
        <end position="45"/>
    </location>
</feature>
<dbReference type="Proteomes" id="UP000622245">
    <property type="component" value="Unassembled WGS sequence"/>
</dbReference>
<feature type="transmembrane region" description="Helical" evidence="1">
    <location>
        <begin position="57"/>
        <end position="78"/>
    </location>
</feature>
<accession>A0ABS1YCP9</accession>
<dbReference type="EMBL" id="JAEVHL010000017">
    <property type="protein sequence ID" value="MBM0275069.1"/>
    <property type="molecule type" value="Genomic_DNA"/>
</dbReference>
<evidence type="ECO:0000256" key="1">
    <source>
        <dbReference type="SAM" id="Phobius"/>
    </source>
</evidence>
<keyword evidence="1" id="KW-1133">Transmembrane helix</keyword>
<keyword evidence="3" id="KW-1185">Reference proteome</keyword>
<evidence type="ECO:0000313" key="3">
    <source>
        <dbReference type="Proteomes" id="UP000622245"/>
    </source>
</evidence>
<evidence type="ECO:0000313" key="2">
    <source>
        <dbReference type="EMBL" id="MBM0275069.1"/>
    </source>
</evidence>
<sequence>MNETPTMDITGGPLATVDPPRRHAEYGYVILCVTAIVLAATLFLVDHLAPVTIPFGTYPLLASVIGVGGCGWTVTWLLSRAERCVTCHVSAEVTEVREEVSQLSGRVAELAVQVEALLVTIAGQRDVGIRLVRPAARQVSGGHMYVAGTQGDTIGFRRGGSVDGPTDPLGVALGKPREDGRRNRSEGVTWLPEPETLRAARSLASRVIATEQHRAEDNSEDTGGMRI</sequence>
<proteinExistence type="predicted"/>
<comment type="caution">
    <text evidence="2">The sequence shown here is derived from an EMBL/GenBank/DDBJ whole genome shotgun (WGS) entry which is preliminary data.</text>
</comment>
<gene>
    <name evidence="2" type="ORF">JM949_06170</name>
</gene>
<keyword evidence="1" id="KW-0472">Membrane</keyword>
<protein>
    <submittedName>
        <fullName evidence="2">Uncharacterized protein</fullName>
    </submittedName>
</protein>
<dbReference type="RefSeq" id="WP_203147475.1">
    <property type="nucleotide sequence ID" value="NZ_JAEVHL010000017.1"/>
</dbReference>
<keyword evidence="1" id="KW-0812">Transmembrane</keyword>
<reference evidence="2 3" key="1">
    <citation type="submission" date="2021-01" db="EMBL/GenBank/DDBJ databases">
        <title>Draft genome sequence of Micromonospora sp. strain STR1s_6.</title>
        <authorList>
            <person name="Karlyshev A."/>
            <person name="Jawad R."/>
        </authorList>
    </citation>
    <scope>NUCLEOTIDE SEQUENCE [LARGE SCALE GENOMIC DNA]</scope>
    <source>
        <strain evidence="2 3">STR1S-6</strain>
    </source>
</reference>